<dbReference type="GO" id="GO:0016747">
    <property type="term" value="F:acyltransferase activity, transferring groups other than amino-acyl groups"/>
    <property type="evidence" value="ECO:0007669"/>
    <property type="project" value="InterPro"/>
</dbReference>
<evidence type="ECO:0000313" key="3">
    <source>
        <dbReference type="Proteomes" id="UP000029518"/>
    </source>
</evidence>
<accession>A0A089L2H0</accession>
<organism evidence="2 3">
    <name type="scientific">Paenibacillus borealis</name>
    <dbReference type="NCBI Taxonomy" id="160799"/>
    <lineage>
        <taxon>Bacteria</taxon>
        <taxon>Bacillati</taxon>
        <taxon>Bacillota</taxon>
        <taxon>Bacilli</taxon>
        <taxon>Bacillales</taxon>
        <taxon>Paenibacillaceae</taxon>
        <taxon>Paenibacillus</taxon>
    </lineage>
</organism>
<name>A0A089L2H0_PAEBO</name>
<dbReference type="HOGENOM" id="CLU_113231_3_1_9"/>
<dbReference type="Proteomes" id="UP000029518">
    <property type="component" value="Chromosome"/>
</dbReference>
<reference evidence="2" key="1">
    <citation type="submission" date="2014-08" db="EMBL/GenBank/DDBJ databases">
        <title>Comparative genomics of the Paenibacillus odorifer group.</title>
        <authorList>
            <person name="den Bakker H.C."/>
            <person name="Tsai Y.-C.Y.-C."/>
            <person name="Martin N."/>
            <person name="Korlach J."/>
            <person name="Wiedmann M."/>
        </authorList>
    </citation>
    <scope>NUCLEOTIDE SEQUENCE [LARGE SCALE GENOMIC DNA]</scope>
    <source>
        <strain evidence="2">DSM 13188</strain>
    </source>
</reference>
<keyword evidence="3" id="KW-1185">Reference proteome</keyword>
<dbReference type="PROSITE" id="PS51186">
    <property type="entry name" value="GNAT"/>
    <property type="match status" value="1"/>
</dbReference>
<evidence type="ECO:0000313" key="2">
    <source>
        <dbReference type="EMBL" id="AIQ55681.1"/>
    </source>
</evidence>
<dbReference type="Gene3D" id="3.40.630.30">
    <property type="match status" value="1"/>
</dbReference>
<evidence type="ECO:0000259" key="1">
    <source>
        <dbReference type="PROSITE" id="PS51186"/>
    </source>
</evidence>
<dbReference type="SUPFAM" id="SSF55729">
    <property type="entry name" value="Acyl-CoA N-acyltransferases (Nat)"/>
    <property type="match status" value="1"/>
</dbReference>
<dbReference type="InterPro" id="IPR000182">
    <property type="entry name" value="GNAT_dom"/>
</dbReference>
<sequence>MQFQGSKVTLVEPTETLREPYMAFYEEWKASGEPIVPWVVEIDPADFAGMIQSLREYADGVNIKDGWVSSSTFWLVTTGDRVVGAVNIRHRLTETLIRTGGHIGYGVVPSERRQGYASELLKQALLKAGELGIEKALVVCDAVNTASERTIRKNGGIEDSEYIEEDGNVIRRFWIETK</sequence>
<gene>
    <name evidence="2" type="ORF">PBOR_00855</name>
</gene>
<dbReference type="CDD" id="cd04301">
    <property type="entry name" value="NAT_SF"/>
    <property type="match status" value="1"/>
</dbReference>
<protein>
    <submittedName>
        <fullName evidence="2">GCN5 family acetyltransferase</fullName>
    </submittedName>
</protein>
<feature type="domain" description="N-acetyltransferase" evidence="1">
    <location>
        <begin position="37"/>
        <end position="176"/>
    </location>
</feature>
<proteinExistence type="predicted"/>
<dbReference type="EMBL" id="CP009285">
    <property type="protein sequence ID" value="AIQ55681.1"/>
    <property type="molecule type" value="Genomic_DNA"/>
</dbReference>
<dbReference type="OrthoDB" id="9797989at2"/>
<dbReference type="InterPro" id="IPR016181">
    <property type="entry name" value="Acyl_CoA_acyltransferase"/>
</dbReference>
<dbReference type="PANTHER" id="PTHR39173:SF1">
    <property type="entry name" value="ACETYLTRANSFERASE"/>
    <property type="match status" value="1"/>
</dbReference>
<dbReference type="PANTHER" id="PTHR39173">
    <property type="entry name" value="ACETYLTRANSFERASE"/>
    <property type="match status" value="1"/>
</dbReference>
<dbReference type="KEGG" id="pbd:PBOR_00855"/>
<dbReference type="RefSeq" id="WP_042210023.1">
    <property type="nucleotide sequence ID" value="NZ_CP009285.1"/>
</dbReference>
<dbReference type="Pfam" id="PF13302">
    <property type="entry name" value="Acetyltransf_3"/>
    <property type="match status" value="1"/>
</dbReference>
<dbReference type="AlphaFoldDB" id="A0A089L2H0"/>